<dbReference type="EMBL" id="DVJJ01000126">
    <property type="protein sequence ID" value="HIS65369.1"/>
    <property type="molecule type" value="Genomic_DNA"/>
</dbReference>
<evidence type="ECO:0008006" key="4">
    <source>
        <dbReference type="Google" id="ProtNLM"/>
    </source>
</evidence>
<keyword evidence="1" id="KW-0812">Transmembrane</keyword>
<sequence length="54" mass="5682">MEMKGIAAAVGAGMLAGAAVMMMVPKRSAMYQAADDAAHTIKRKVSDVVDDMMH</sequence>
<reference evidence="2" key="2">
    <citation type="journal article" date="2021" name="PeerJ">
        <title>Extensive microbial diversity within the chicken gut microbiome revealed by metagenomics and culture.</title>
        <authorList>
            <person name="Gilroy R."/>
            <person name="Ravi A."/>
            <person name="Getino M."/>
            <person name="Pursley I."/>
            <person name="Horton D.L."/>
            <person name="Alikhan N.F."/>
            <person name="Baker D."/>
            <person name="Gharbi K."/>
            <person name="Hall N."/>
            <person name="Watson M."/>
            <person name="Adriaenssens E.M."/>
            <person name="Foster-Nyarko E."/>
            <person name="Jarju S."/>
            <person name="Secka A."/>
            <person name="Antonio M."/>
            <person name="Oren A."/>
            <person name="Chaudhuri R.R."/>
            <person name="La Ragione R."/>
            <person name="Hildebrand F."/>
            <person name="Pallen M.J."/>
        </authorList>
    </citation>
    <scope>NUCLEOTIDE SEQUENCE</scope>
    <source>
        <strain evidence="2">ChiBcec16-1751</strain>
    </source>
</reference>
<dbReference type="AlphaFoldDB" id="A0A9D1FAH3"/>
<keyword evidence="1" id="KW-1133">Transmembrane helix</keyword>
<keyword evidence="1" id="KW-0472">Membrane</keyword>
<protein>
    <recommendedName>
        <fullName evidence="4">YtxH domain-containing protein</fullName>
    </recommendedName>
</protein>
<proteinExistence type="predicted"/>
<name>A0A9D1FAH3_9FIRM</name>
<evidence type="ECO:0000256" key="1">
    <source>
        <dbReference type="SAM" id="Phobius"/>
    </source>
</evidence>
<feature type="transmembrane region" description="Helical" evidence="1">
    <location>
        <begin position="6"/>
        <end position="24"/>
    </location>
</feature>
<dbReference type="Proteomes" id="UP000886741">
    <property type="component" value="Unassembled WGS sequence"/>
</dbReference>
<organism evidence="2 3">
    <name type="scientific">Candidatus Avoscillospira avistercoris</name>
    <dbReference type="NCBI Taxonomy" id="2840707"/>
    <lineage>
        <taxon>Bacteria</taxon>
        <taxon>Bacillati</taxon>
        <taxon>Bacillota</taxon>
        <taxon>Clostridia</taxon>
        <taxon>Eubacteriales</taxon>
        <taxon>Oscillospiraceae</taxon>
        <taxon>Oscillospiraceae incertae sedis</taxon>
        <taxon>Candidatus Avoscillospira</taxon>
    </lineage>
</organism>
<accession>A0A9D1FAH3</accession>
<evidence type="ECO:0000313" key="3">
    <source>
        <dbReference type="Proteomes" id="UP000886741"/>
    </source>
</evidence>
<comment type="caution">
    <text evidence="2">The sequence shown here is derived from an EMBL/GenBank/DDBJ whole genome shotgun (WGS) entry which is preliminary data.</text>
</comment>
<reference evidence="2" key="1">
    <citation type="submission" date="2020-10" db="EMBL/GenBank/DDBJ databases">
        <authorList>
            <person name="Gilroy R."/>
        </authorList>
    </citation>
    <scope>NUCLEOTIDE SEQUENCE</scope>
    <source>
        <strain evidence="2">ChiBcec16-1751</strain>
    </source>
</reference>
<evidence type="ECO:0000313" key="2">
    <source>
        <dbReference type="EMBL" id="HIS65369.1"/>
    </source>
</evidence>
<gene>
    <name evidence="2" type="ORF">IAA83_08370</name>
</gene>